<dbReference type="AlphaFoldDB" id="A0AAP4D1S8"/>
<dbReference type="InterPro" id="IPR022304">
    <property type="entry name" value="ICE_PFGI_1_ParB"/>
</dbReference>
<proteinExistence type="predicted"/>
<accession>A0AAP4D1S8</accession>
<evidence type="ECO:0000313" key="2">
    <source>
        <dbReference type="EMBL" id="MDK9361967.1"/>
    </source>
</evidence>
<feature type="compositionally biased region" description="Polar residues" evidence="1">
    <location>
        <begin position="288"/>
        <end position="305"/>
    </location>
</feature>
<name>A0AAP4D1S8_9ENTR</name>
<dbReference type="EMBL" id="JASSOM010000003">
    <property type="protein sequence ID" value="MDK9361967.1"/>
    <property type="molecule type" value="Genomic_DNA"/>
</dbReference>
<protein>
    <submittedName>
        <fullName evidence="2">ParB N-terminal domain-containing protein</fullName>
    </submittedName>
</protein>
<dbReference type="RefSeq" id="WP_285149720.1">
    <property type="nucleotide sequence ID" value="NZ_JASSOM010000003.1"/>
</dbReference>
<evidence type="ECO:0000313" key="3">
    <source>
        <dbReference type="Proteomes" id="UP001223214"/>
    </source>
</evidence>
<feature type="compositionally biased region" description="Polar residues" evidence="1">
    <location>
        <begin position="341"/>
        <end position="353"/>
    </location>
</feature>
<evidence type="ECO:0000256" key="1">
    <source>
        <dbReference type="SAM" id="MobiDB-lite"/>
    </source>
</evidence>
<dbReference type="NCBIfam" id="TIGR03764">
    <property type="entry name" value="ICE_PFGI_1_parB"/>
    <property type="match status" value="1"/>
</dbReference>
<reference evidence="2 3" key="1">
    <citation type="submission" date="2023-06" db="EMBL/GenBank/DDBJ databases">
        <title>Identification and characterization of antibiotic-resistant Gram-negative bacteria.</title>
        <authorList>
            <person name="Cho G.-S."/>
            <person name="Lee J."/>
            <person name="Tai E."/>
            <person name="Jeong S."/>
            <person name="Kim I."/>
            <person name="Kim B.-E."/>
            <person name="Jeong M.-I."/>
            <person name="Oh K.-K."/>
            <person name="Franz C.M.A.P."/>
        </authorList>
    </citation>
    <scope>NUCLEOTIDE SEQUENCE [LARGE SCALE GENOMIC DNA]</scope>
    <source>
        <strain evidence="2 3">V106_12</strain>
    </source>
</reference>
<comment type="caution">
    <text evidence="2">The sequence shown here is derived from an EMBL/GenBank/DDBJ whole genome shotgun (WGS) entry which is preliminary data.</text>
</comment>
<dbReference type="Proteomes" id="UP001223214">
    <property type="component" value="Unassembled WGS sequence"/>
</dbReference>
<sequence length="479" mass="53135">MNNTPRTLITVPLNNLYPFDMNPRLVRNPDYNEIKESIRSRGLDHPPSVTQRPGESFYIIASGGNTRLAILNDLWQETHDDKYRNVTCIYHPWQSKKSLAEGNLHCLLGHLIENEMRGSLTFIERALGVQHAKELYQHTNSGSLSQTQLARQLCHDGFPVTQSSISRMESAIELLLPHIPDVLYGGLSRTVVEKILLLRNSTEQFWFQQSANRDDLPLFADIFALALLPFNGPLVGFSLEHLRDELTGLISQALEIDYNTVALITDSRNMKRQHLLGIAPPTIPALAQQRTRPPTPTIQSETARTSPPPGEDNVNKEGTEDSVVTSEFSDIPDPTLPAAEDNQTVGAASTAHHSPTGPDTIWDIDPLTDTPEYLATVADQLAWELAATAGLAYLISPSVINGFELASPETKIFGDARLMFQLLSFVAGKASDFPAIWHQLLIGSPGQPALLNDTTMIPLFRLIRTLRRLHEKQQEGVIA</sequence>
<feature type="region of interest" description="Disordered" evidence="1">
    <location>
        <begin position="281"/>
        <end position="360"/>
    </location>
</feature>
<dbReference type="SUPFAM" id="SSF110849">
    <property type="entry name" value="ParB/Sulfiredoxin"/>
    <property type="match status" value="1"/>
</dbReference>
<gene>
    <name evidence="2" type="ORF">QQF32_01950</name>
</gene>
<keyword evidence="3" id="KW-1185">Reference proteome</keyword>
<dbReference type="InterPro" id="IPR036086">
    <property type="entry name" value="ParB/Sulfiredoxin_sf"/>
</dbReference>
<organism evidence="2 3">
    <name type="scientific">Lelliottia wanjuensis</name>
    <dbReference type="NCBI Taxonomy" id="3050585"/>
    <lineage>
        <taxon>Bacteria</taxon>
        <taxon>Pseudomonadati</taxon>
        <taxon>Pseudomonadota</taxon>
        <taxon>Gammaproteobacteria</taxon>
        <taxon>Enterobacterales</taxon>
        <taxon>Enterobacteriaceae</taxon>
        <taxon>Lelliottia</taxon>
    </lineage>
</organism>